<keyword evidence="4" id="KW-1185">Reference proteome</keyword>
<keyword evidence="1" id="KW-0732">Signal</keyword>
<feature type="chain" id="PRO_5012069554" evidence="1">
    <location>
        <begin position="23"/>
        <end position="334"/>
    </location>
</feature>
<evidence type="ECO:0000259" key="2">
    <source>
        <dbReference type="Pfam" id="PF00561"/>
    </source>
</evidence>
<dbReference type="Pfam" id="PF00561">
    <property type="entry name" value="Abhydrolase_1"/>
    <property type="match status" value="1"/>
</dbReference>
<organism evidence="3 4">
    <name type="scientific">Cystobacter ferrugineus</name>
    <dbReference type="NCBI Taxonomy" id="83449"/>
    <lineage>
        <taxon>Bacteria</taxon>
        <taxon>Pseudomonadati</taxon>
        <taxon>Myxococcota</taxon>
        <taxon>Myxococcia</taxon>
        <taxon>Myxococcales</taxon>
        <taxon>Cystobacterineae</taxon>
        <taxon>Archangiaceae</taxon>
        <taxon>Cystobacter</taxon>
    </lineage>
</organism>
<accession>A0A1L9B3R4</accession>
<dbReference type="Gene3D" id="3.40.50.1820">
    <property type="entry name" value="alpha/beta hydrolase"/>
    <property type="match status" value="1"/>
</dbReference>
<gene>
    <name evidence="3" type="ORF">BON30_30940</name>
</gene>
<dbReference type="STRING" id="83449.BON30_30940"/>
<name>A0A1L9B3R4_9BACT</name>
<proteinExistence type="predicted"/>
<evidence type="ECO:0000313" key="4">
    <source>
        <dbReference type="Proteomes" id="UP000182229"/>
    </source>
</evidence>
<feature type="domain" description="AB hydrolase-1" evidence="2">
    <location>
        <begin position="73"/>
        <end position="321"/>
    </location>
</feature>
<protein>
    <submittedName>
        <fullName evidence="3">Alpha/beta hydrolase</fullName>
    </submittedName>
</protein>
<dbReference type="Proteomes" id="UP000182229">
    <property type="component" value="Unassembled WGS sequence"/>
</dbReference>
<dbReference type="InterPro" id="IPR000073">
    <property type="entry name" value="AB_hydrolase_1"/>
</dbReference>
<dbReference type="InterPro" id="IPR029058">
    <property type="entry name" value="AB_hydrolase_fold"/>
</dbReference>
<feature type="signal peptide" evidence="1">
    <location>
        <begin position="1"/>
        <end position="22"/>
    </location>
</feature>
<dbReference type="GO" id="GO:0016787">
    <property type="term" value="F:hydrolase activity"/>
    <property type="evidence" value="ECO:0007669"/>
    <property type="project" value="UniProtKB-KW"/>
</dbReference>
<reference evidence="3 4" key="2">
    <citation type="submission" date="2016-12" db="EMBL/GenBank/DDBJ databases">
        <title>Draft Genome Sequence of Cystobacter ferrugineus Strain Cbfe23.</title>
        <authorList>
            <person name="Akbar S."/>
            <person name="Dowd S.E."/>
            <person name="Stevens D.C."/>
        </authorList>
    </citation>
    <scope>NUCLEOTIDE SEQUENCE [LARGE SCALE GENOMIC DNA]</scope>
    <source>
        <strain evidence="3 4">Cbfe23</strain>
    </source>
</reference>
<comment type="caution">
    <text evidence="3">The sequence shown here is derived from an EMBL/GenBank/DDBJ whole genome shotgun (WGS) entry which is preliminary data.</text>
</comment>
<evidence type="ECO:0000313" key="3">
    <source>
        <dbReference type="EMBL" id="OJH36909.1"/>
    </source>
</evidence>
<dbReference type="InterPro" id="IPR000639">
    <property type="entry name" value="Epox_hydrolase-like"/>
</dbReference>
<dbReference type="RefSeq" id="WP_071902062.1">
    <property type="nucleotide sequence ID" value="NZ_MPIN01000009.1"/>
</dbReference>
<dbReference type="PRINTS" id="PR00412">
    <property type="entry name" value="EPOXHYDRLASE"/>
</dbReference>
<evidence type="ECO:0000256" key="1">
    <source>
        <dbReference type="SAM" id="SignalP"/>
    </source>
</evidence>
<dbReference type="OrthoDB" id="9773293at2"/>
<dbReference type="InterPro" id="IPR050266">
    <property type="entry name" value="AB_hydrolase_sf"/>
</dbReference>
<dbReference type="PANTHER" id="PTHR43798">
    <property type="entry name" value="MONOACYLGLYCEROL LIPASE"/>
    <property type="match status" value="1"/>
</dbReference>
<keyword evidence="3" id="KW-0378">Hydrolase</keyword>
<dbReference type="EMBL" id="MPIN01000009">
    <property type="protein sequence ID" value="OJH36909.1"/>
    <property type="molecule type" value="Genomic_DNA"/>
</dbReference>
<dbReference type="PRINTS" id="PR00111">
    <property type="entry name" value="ABHYDROLASE"/>
</dbReference>
<dbReference type="SUPFAM" id="SSF53474">
    <property type="entry name" value="alpha/beta-Hydrolases"/>
    <property type="match status" value="1"/>
</dbReference>
<reference evidence="4" key="1">
    <citation type="submission" date="2016-11" db="EMBL/GenBank/DDBJ databases">
        <authorList>
            <person name="Shukria A."/>
            <person name="Stevens D.C."/>
        </authorList>
    </citation>
    <scope>NUCLEOTIDE SEQUENCE [LARGE SCALE GENOMIC DNA]</scope>
    <source>
        <strain evidence="4">Cbfe23</strain>
    </source>
</reference>
<dbReference type="AlphaFoldDB" id="A0A1L9B3R4"/>
<sequence>MTSAIRSVFTLALLLCALPTLAQEKKAPEPLGIALEGYAYPAPVQFLPLTIQGQDVRMAYMDVPASGKANGRTVVLFHGKNFFGAYWRDTVRALSQAGYRVVVPDQIGFGKSSKPAIDYSFHLLATQTKRVLEKLGISKAAIVGHSMGGMLATRFALLFPETTTHLILENPIGLEDYRVLVPWRSTEELYRGQLDTTEESVRKYQKTYYVTWRPEYEEYVQVIYRQTLGGEYPRLAWVSAATEQMIYQQPVVHEFPQVTAPVLLVIGQADRTTIGRARVSPEALTKLGRYPELGRRAAKAFPRATLVELPNVGHIPHFEAPEKWHEALLGFLGK</sequence>